<reference evidence="2" key="1">
    <citation type="journal article" date="2014" name="Proc. Natl. Acad. Sci. U.S.A.">
        <title>Extensive sampling of basidiomycete genomes demonstrates inadequacy of the white-rot/brown-rot paradigm for wood decay fungi.</title>
        <authorList>
            <person name="Riley R."/>
            <person name="Salamov A.A."/>
            <person name="Brown D.W."/>
            <person name="Nagy L.G."/>
            <person name="Floudas D."/>
            <person name="Held B.W."/>
            <person name="Levasseur A."/>
            <person name="Lombard V."/>
            <person name="Morin E."/>
            <person name="Otillar R."/>
            <person name="Lindquist E.A."/>
            <person name="Sun H."/>
            <person name="LaButti K.M."/>
            <person name="Schmutz J."/>
            <person name="Jabbour D."/>
            <person name="Luo H."/>
            <person name="Baker S.E."/>
            <person name="Pisabarro A.G."/>
            <person name="Walton J.D."/>
            <person name="Blanchette R.A."/>
            <person name="Henrissat B."/>
            <person name="Martin F."/>
            <person name="Cullen D."/>
            <person name="Hibbett D.S."/>
            <person name="Grigoriev I.V."/>
        </authorList>
    </citation>
    <scope>NUCLEOTIDE SEQUENCE [LARGE SCALE GENOMIC DNA]</scope>
    <source>
        <strain evidence="2">MUCL 33604</strain>
    </source>
</reference>
<dbReference type="InParanoid" id="A0A067PU04"/>
<dbReference type="Proteomes" id="UP000027265">
    <property type="component" value="Unassembled WGS sequence"/>
</dbReference>
<sequence length="370" mass="41683">MLLTVPPELLDNIVDFIDDRRDILSLALGSHFFMARLIPSVLDYREIVAEYDDKRLWSRLSRNPLLARNVRTLTIDLLTEQYRLPRISPAELSGSEDDEGSEASALDALSCMTGLLRLYWHWDSDASLESAGMNPLFTSLYASCPNLSTLSIFEVVDAESRGMGLVDRNSQLSLLRNLESFRYTLLSIEPRPVVPLVFLVTFLSGHPHLHHLDLDLSVTPLSHYEALAETHLPRLRTFKFRACQFPPDIFQSFLSGNRAIEVLDVSIFGSYRPIFQGLQEGSVPSLREVTCARGLWRSLCFAKPPLRHLTGLLGGEYGGNWADFQALEDVSETLESVTLSLRGLGTTTSVLEVLDWFQSRLPRVKVYVKP</sequence>
<keyword evidence="2" id="KW-1185">Reference proteome</keyword>
<accession>A0A067PU04</accession>
<organism evidence="1 2">
    <name type="scientific">Jaapia argillacea MUCL 33604</name>
    <dbReference type="NCBI Taxonomy" id="933084"/>
    <lineage>
        <taxon>Eukaryota</taxon>
        <taxon>Fungi</taxon>
        <taxon>Dikarya</taxon>
        <taxon>Basidiomycota</taxon>
        <taxon>Agaricomycotina</taxon>
        <taxon>Agaricomycetes</taxon>
        <taxon>Agaricomycetidae</taxon>
        <taxon>Jaapiales</taxon>
        <taxon>Jaapiaceae</taxon>
        <taxon>Jaapia</taxon>
    </lineage>
</organism>
<dbReference type="HOGENOM" id="CLU_046444_1_0_1"/>
<dbReference type="EMBL" id="KL197718">
    <property type="protein sequence ID" value="KDQ58298.1"/>
    <property type="molecule type" value="Genomic_DNA"/>
</dbReference>
<dbReference type="OrthoDB" id="3270296at2759"/>
<evidence type="ECO:0008006" key="3">
    <source>
        <dbReference type="Google" id="ProtNLM"/>
    </source>
</evidence>
<proteinExistence type="predicted"/>
<protein>
    <recommendedName>
        <fullName evidence="3">F-box domain-containing protein</fullName>
    </recommendedName>
</protein>
<dbReference type="Gene3D" id="3.80.10.10">
    <property type="entry name" value="Ribonuclease Inhibitor"/>
    <property type="match status" value="1"/>
</dbReference>
<dbReference type="AlphaFoldDB" id="A0A067PU04"/>
<gene>
    <name evidence="1" type="ORF">JAAARDRAFT_193711</name>
</gene>
<dbReference type="InterPro" id="IPR032675">
    <property type="entry name" value="LRR_dom_sf"/>
</dbReference>
<evidence type="ECO:0000313" key="1">
    <source>
        <dbReference type="EMBL" id="KDQ58298.1"/>
    </source>
</evidence>
<name>A0A067PU04_9AGAM</name>
<evidence type="ECO:0000313" key="2">
    <source>
        <dbReference type="Proteomes" id="UP000027265"/>
    </source>
</evidence>
<dbReference type="SUPFAM" id="SSF52047">
    <property type="entry name" value="RNI-like"/>
    <property type="match status" value="1"/>
</dbReference>